<comment type="function">
    <text evidence="5">Could be a nuclease involved in processing of the 5'-end of pre-16S rRNA.</text>
</comment>
<sequence>MTLCDNLGDFLAALPTRGSLLALDLSKRRIGLAGTDPERRLVTPLRTFERADRARDIERLRQVIRERQVVGLVLGLPLNMDGSEGPMAEAARREARRFVAALNLPLLLQDERLTTFAVEDAIEEGRLPRPRKGQPIDHYAAAVILEDALRAMAGLRP</sequence>
<evidence type="ECO:0000256" key="5">
    <source>
        <dbReference type="HAMAP-Rule" id="MF_00651"/>
    </source>
</evidence>
<keyword evidence="2 5" id="KW-0690">Ribosome biogenesis</keyword>
<dbReference type="InterPro" id="IPR012337">
    <property type="entry name" value="RNaseH-like_sf"/>
</dbReference>
<dbReference type="InterPro" id="IPR037027">
    <property type="entry name" value="YqgF/RNaseH-like_dom_sf"/>
</dbReference>
<evidence type="ECO:0000259" key="6">
    <source>
        <dbReference type="SMART" id="SM00732"/>
    </source>
</evidence>
<evidence type="ECO:0000313" key="7">
    <source>
        <dbReference type="EMBL" id="MEK0084542.1"/>
    </source>
</evidence>
<keyword evidence="8" id="KW-1185">Reference proteome</keyword>
<organism evidence="7 8">
    <name type="scientific">Benzoatithermus flavus</name>
    <dbReference type="NCBI Taxonomy" id="3108223"/>
    <lineage>
        <taxon>Bacteria</taxon>
        <taxon>Pseudomonadati</taxon>
        <taxon>Pseudomonadota</taxon>
        <taxon>Alphaproteobacteria</taxon>
        <taxon>Geminicoccales</taxon>
        <taxon>Geminicoccaceae</taxon>
        <taxon>Benzoatithermus</taxon>
    </lineage>
</organism>
<evidence type="ECO:0000256" key="1">
    <source>
        <dbReference type="ARBA" id="ARBA00022490"/>
    </source>
</evidence>
<keyword evidence="1 5" id="KW-0963">Cytoplasm</keyword>
<dbReference type="PANTHER" id="PTHR33317">
    <property type="entry name" value="POLYNUCLEOTIDYL TRANSFERASE, RIBONUCLEASE H-LIKE SUPERFAMILY PROTEIN"/>
    <property type="match status" value="1"/>
</dbReference>
<dbReference type="PANTHER" id="PTHR33317:SF4">
    <property type="entry name" value="POLYNUCLEOTIDYL TRANSFERASE, RIBONUCLEASE H-LIKE SUPERFAMILY PROTEIN"/>
    <property type="match status" value="1"/>
</dbReference>
<dbReference type="RefSeq" id="WP_418160393.1">
    <property type="nucleotide sequence ID" value="NZ_JBBLZC010000015.1"/>
</dbReference>
<accession>A0ABU8XX84</accession>
<evidence type="ECO:0000313" key="8">
    <source>
        <dbReference type="Proteomes" id="UP001375743"/>
    </source>
</evidence>
<dbReference type="NCBIfam" id="TIGR00250">
    <property type="entry name" value="RNAse_H_YqgF"/>
    <property type="match status" value="1"/>
</dbReference>
<dbReference type="InterPro" id="IPR005227">
    <property type="entry name" value="YqgF"/>
</dbReference>
<dbReference type="EC" id="3.1.-.-" evidence="5"/>
<evidence type="ECO:0000256" key="2">
    <source>
        <dbReference type="ARBA" id="ARBA00022517"/>
    </source>
</evidence>
<reference evidence="7 8" key="1">
    <citation type="submission" date="2024-01" db="EMBL/GenBank/DDBJ databases">
        <title>Multi-omics insights into the function and evolution of sodium benzoate biodegradation pathways in Benzoatithermus flavus gen. nov., sp. nov. from hot spring.</title>
        <authorList>
            <person name="Hu C.-J."/>
            <person name="Li W.-J."/>
        </authorList>
    </citation>
    <scope>NUCLEOTIDE SEQUENCE [LARGE SCALE GENOMIC DNA]</scope>
    <source>
        <strain evidence="7 8">SYSU G07066</strain>
    </source>
</reference>
<comment type="subcellular location">
    <subcellularLocation>
        <location evidence="5">Cytoplasm</location>
    </subcellularLocation>
</comment>
<feature type="domain" description="YqgF/RNase H-like" evidence="6">
    <location>
        <begin position="18"/>
        <end position="118"/>
    </location>
</feature>
<gene>
    <name evidence="7" type="primary">ruvX</name>
    <name evidence="7" type="ORF">U1T56_15400</name>
</gene>
<name>A0ABU8XX84_9PROT</name>
<dbReference type="HAMAP" id="MF_00651">
    <property type="entry name" value="Nuclease_YqgF"/>
    <property type="match status" value="1"/>
</dbReference>
<comment type="similarity">
    <text evidence="5">Belongs to the YqgF HJR family.</text>
</comment>
<dbReference type="SUPFAM" id="SSF53098">
    <property type="entry name" value="Ribonuclease H-like"/>
    <property type="match status" value="1"/>
</dbReference>
<dbReference type="SMART" id="SM00732">
    <property type="entry name" value="YqgFc"/>
    <property type="match status" value="1"/>
</dbReference>
<dbReference type="InterPro" id="IPR006641">
    <property type="entry name" value="YqgF/RNaseH-like_dom"/>
</dbReference>
<keyword evidence="3 5" id="KW-0540">Nuclease</keyword>
<protein>
    <recommendedName>
        <fullName evidence="5">Putative pre-16S rRNA nuclease</fullName>
        <ecNumber evidence="5">3.1.-.-</ecNumber>
    </recommendedName>
</protein>
<proteinExistence type="inferred from homology"/>
<dbReference type="CDD" id="cd16964">
    <property type="entry name" value="YqgF"/>
    <property type="match status" value="1"/>
</dbReference>
<dbReference type="Gene3D" id="3.30.420.140">
    <property type="entry name" value="YqgF/RNase H-like domain"/>
    <property type="match status" value="1"/>
</dbReference>
<dbReference type="Proteomes" id="UP001375743">
    <property type="component" value="Unassembled WGS sequence"/>
</dbReference>
<keyword evidence="4 5" id="KW-0378">Hydrolase</keyword>
<evidence type="ECO:0000256" key="4">
    <source>
        <dbReference type="ARBA" id="ARBA00022801"/>
    </source>
</evidence>
<dbReference type="EMBL" id="JBBLZC010000015">
    <property type="protein sequence ID" value="MEK0084542.1"/>
    <property type="molecule type" value="Genomic_DNA"/>
</dbReference>
<dbReference type="Pfam" id="PF03652">
    <property type="entry name" value="RuvX"/>
    <property type="match status" value="1"/>
</dbReference>
<evidence type="ECO:0000256" key="3">
    <source>
        <dbReference type="ARBA" id="ARBA00022722"/>
    </source>
</evidence>
<comment type="caution">
    <text evidence="7">The sequence shown here is derived from an EMBL/GenBank/DDBJ whole genome shotgun (WGS) entry which is preliminary data.</text>
</comment>